<evidence type="ECO:0008006" key="5">
    <source>
        <dbReference type="Google" id="ProtNLM"/>
    </source>
</evidence>
<organism evidence="3 4">
    <name type="scientific">Alternaria atra</name>
    <dbReference type="NCBI Taxonomy" id="119953"/>
    <lineage>
        <taxon>Eukaryota</taxon>
        <taxon>Fungi</taxon>
        <taxon>Dikarya</taxon>
        <taxon>Ascomycota</taxon>
        <taxon>Pezizomycotina</taxon>
        <taxon>Dothideomycetes</taxon>
        <taxon>Pleosporomycetidae</taxon>
        <taxon>Pleosporales</taxon>
        <taxon>Pleosporineae</taxon>
        <taxon>Pleosporaceae</taxon>
        <taxon>Alternaria</taxon>
        <taxon>Alternaria sect. Ulocladioides</taxon>
    </lineage>
</organism>
<feature type="signal peptide" evidence="2">
    <location>
        <begin position="1"/>
        <end position="20"/>
    </location>
</feature>
<dbReference type="RefSeq" id="XP_043170131.1">
    <property type="nucleotide sequence ID" value="XM_043314196.1"/>
</dbReference>
<feature type="transmembrane region" description="Helical" evidence="1">
    <location>
        <begin position="36"/>
        <end position="60"/>
    </location>
</feature>
<protein>
    <recommendedName>
        <fullName evidence="5">Dolichol phosphate-mannose biosynthesis regulatory protein</fullName>
    </recommendedName>
</protein>
<sequence length="109" mass="11671">MVPPVTTKAFFLTLFTSVTASPLAKRDDYAIPPTVIVLLIMLGAGLVVCVGFAVNATFGFKETANGIKPMSQEQQEYMAEVRVMNMNALMAAGASSHRGGLKRGEVVYD</sequence>
<dbReference type="Proteomes" id="UP000676310">
    <property type="component" value="Unassembled WGS sequence"/>
</dbReference>
<proteinExistence type="predicted"/>
<feature type="chain" id="PRO_5035305917" description="Dolichol phosphate-mannose biosynthesis regulatory protein" evidence="2">
    <location>
        <begin position="21"/>
        <end position="109"/>
    </location>
</feature>
<name>A0A8J2I3S4_9PLEO</name>
<dbReference type="EMBL" id="CAJRGZ010000019">
    <property type="protein sequence ID" value="CAG5163900.1"/>
    <property type="molecule type" value="Genomic_DNA"/>
</dbReference>
<accession>A0A8J2I3S4</accession>
<evidence type="ECO:0000256" key="1">
    <source>
        <dbReference type="SAM" id="Phobius"/>
    </source>
</evidence>
<evidence type="ECO:0000256" key="2">
    <source>
        <dbReference type="SAM" id="SignalP"/>
    </source>
</evidence>
<keyword evidence="4" id="KW-1185">Reference proteome</keyword>
<keyword evidence="1" id="KW-0472">Membrane</keyword>
<gene>
    <name evidence="3" type="ORF">ALTATR162_LOCUS6574</name>
</gene>
<dbReference type="AlphaFoldDB" id="A0A8J2I3S4"/>
<evidence type="ECO:0000313" key="3">
    <source>
        <dbReference type="EMBL" id="CAG5163900.1"/>
    </source>
</evidence>
<keyword evidence="1" id="KW-1133">Transmembrane helix</keyword>
<dbReference type="OrthoDB" id="4159814at2759"/>
<reference evidence="3" key="1">
    <citation type="submission" date="2021-05" db="EMBL/GenBank/DDBJ databases">
        <authorList>
            <person name="Stam R."/>
        </authorList>
    </citation>
    <scope>NUCLEOTIDE SEQUENCE</scope>
    <source>
        <strain evidence="3">CS162</strain>
    </source>
</reference>
<comment type="caution">
    <text evidence="3">The sequence shown here is derived from an EMBL/GenBank/DDBJ whole genome shotgun (WGS) entry which is preliminary data.</text>
</comment>
<keyword evidence="1" id="KW-0812">Transmembrane</keyword>
<keyword evidence="2" id="KW-0732">Signal</keyword>
<evidence type="ECO:0000313" key="4">
    <source>
        <dbReference type="Proteomes" id="UP000676310"/>
    </source>
</evidence>
<dbReference type="GeneID" id="67018478"/>